<feature type="signal peptide" evidence="1">
    <location>
        <begin position="1"/>
        <end position="22"/>
    </location>
</feature>
<dbReference type="Proteomes" id="UP001381693">
    <property type="component" value="Unassembled WGS sequence"/>
</dbReference>
<name>A0AAN8XDW9_HALRR</name>
<evidence type="ECO:0000313" key="2">
    <source>
        <dbReference type="EMBL" id="KAK7081602.1"/>
    </source>
</evidence>
<reference evidence="2 3" key="1">
    <citation type="submission" date="2023-11" db="EMBL/GenBank/DDBJ databases">
        <title>Halocaridina rubra genome assembly.</title>
        <authorList>
            <person name="Smith C."/>
        </authorList>
    </citation>
    <scope>NUCLEOTIDE SEQUENCE [LARGE SCALE GENOMIC DNA]</scope>
    <source>
        <strain evidence="2">EP-1</strain>
        <tissue evidence="2">Whole</tissue>
    </source>
</reference>
<accession>A0AAN8XDW9</accession>
<sequence length="579" mass="63355">MNLLISSLRLIASLMLFHDVIASHYRGGIIMLRPTDPQLSPTEMEIYFRVSWRRSSGEGGNCDQTTIDSGTLLSSGSIDCIAGCTGSVMSAQYYCTDFSISDDWSFGERREVFTFSPGTQNITIAYTGCCWVIASSWNTVTTMSLVPRSDTGTINSTPRAITSLNLRLLAGCNHTIAIPVTDPDNDIVRCRWATGSNECGSVCNAFPNAILDEEYCTLSYEAIYGPGIFAVALMIEDFLPGSNSPISSVALQFMVEVFTSNESCSSVPEFIPPTLPQGTCVAIPPNSTFTGQLVAYSGSPGTQVIEINTISPAGFNKSGLYPAADPDVFYVNVSWTPDPSQYDEVHALCYIAINSLGLSSEQICIQLSAGDYAPYIIQSSLTPANNEVIPPGITVLHLEFSKPVRPPTHDASMYIKDYYTDAVLYEVNFLNSTEVLIYNDSHVLITPQFSIQKCTKVYIVFDKGVVVGYGCNLESEPVTDKDFWVLTAECMTTTTPKEIETTTESGPSTEENHPCPCQDDEPCDEDDECSCDCEPCEDDNPCAHKECPCCRKRKEGYVNIENKAVIEGPNNVVIQNIRF</sequence>
<evidence type="ECO:0000313" key="3">
    <source>
        <dbReference type="Proteomes" id="UP001381693"/>
    </source>
</evidence>
<protein>
    <submittedName>
        <fullName evidence="2">Uncharacterized protein</fullName>
    </submittedName>
</protein>
<dbReference type="EMBL" id="JAXCGZ010004634">
    <property type="protein sequence ID" value="KAK7081602.1"/>
    <property type="molecule type" value="Genomic_DNA"/>
</dbReference>
<keyword evidence="1" id="KW-0732">Signal</keyword>
<comment type="caution">
    <text evidence="2">The sequence shown here is derived from an EMBL/GenBank/DDBJ whole genome shotgun (WGS) entry which is preliminary data.</text>
</comment>
<gene>
    <name evidence="2" type="ORF">SK128_019509</name>
</gene>
<dbReference type="AlphaFoldDB" id="A0AAN8XDW9"/>
<organism evidence="2 3">
    <name type="scientific">Halocaridina rubra</name>
    <name type="common">Hawaiian red shrimp</name>
    <dbReference type="NCBI Taxonomy" id="373956"/>
    <lineage>
        <taxon>Eukaryota</taxon>
        <taxon>Metazoa</taxon>
        <taxon>Ecdysozoa</taxon>
        <taxon>Arthropoda</taxon>
        <taxon>Crustacea</taxon>
        <taxon>Multicrustacea</taxon>
        <taxon>Malacostraca</taxon>
        <taxon>Eumalacostraca</taxon>
        <taxon>Eucarida</taxon>
        <taxon>Decapoda</taxon>
        <taxon>Pleocyemata</taxon>
        <taxon>Caridea</taxon>
        <taxon>Atyoidea</taxon>
        <taxon>Atyidae</taxon>
        <taxon>Halocaridina</taxon>
    </lineage>
</organism>
<feature type="chain" id="PRO_5042958972" evidence="1">
    <location>
        <begin position="23"/>
        <end position="579"/>
    </location>
</feature>
<evidence type="ECO:0000256" key="1">
    <source>
        <dbReference type="SAM" id="SignalP"/>
    </source>
</evidence>
<proteinExistence type="predicted"/>
<keyword evidence="3" id="KW-1185">Reference proteome</keyword>